<keyword evidence="6" id="KW-1185">Reference proteome</keyword>
<gene>
    <name evidence="5" type="ORF">ACFSQS_15795</name>
</gene>
<organism evidence="5 6">
    <name type="scientific">Gelatiniphilus marinus</name>
    <dbReference type="NCBI Taxonomy" id="1759464"/>
    <lineage>
        <taxon>Bacteria</taxon>
        <taxon>Pseudomonadati</taxon>
        <taxon>Bacteroidota</taxon>
        <taxon>Flavobacteriia</taxon>
        <taxon>Flavobacteriales</taxon>
        <taxon>Flavobacteriaceae</taxon>
        <taxon>Gelatiniphilus</taxon>
    </lineage>
</organism>
<evidence type="ECO:0000256" key="2">
    <source>
        <dbReference type="ARBA" id="ARBA00022603"/>
    </source>
</evidence>
<evidence type="ECO:0000313" key="6">
    <source>
        <dbReference type="Proteomes" id="UP001597441"/>
    </source>
</evidence>
<keyword evidence="2 5" id="KW-0489">Methyltransferase</keyword>
<dbReference type="EMBL" id="JBHULK010000011">
    <property type="protein sequence ID" value="MFD2536574.1"/>
    <property type="molecule type" value="Genomic_DNA"/>
</dbReference>
<proteinExistence type="inferred from homology"/>
<feature type="domain" description="DNA methylase N-4/N-6" evidence="4">
    <location>
        <begin position="75"/>
        <end position="138"/>
    </location>
</feature>
<reference evidence="6" key="1">
    <citation type="journal article" date="2019" name="Int. J. Syst. Evol. Microbiol.">
        <title>The Global Catalogue of Microorganisms (GCM) 10K type strain sequencing project: providing services to taxonomists for standard genome sequencing and annotation.</title>
        <authorList>
            <consortium name="The Broad Institute Genomics Platform"/>
            <consortium name="The Broad Institute Genome Sequencing Center for Infectious Disease"/>
            <person name="Wu L."/>
            <person name="Ma J."/>
        </authorList>
    </citation>
    <scope>NUCLEOTIDE SEQUENCE [LARGE SCALE GENOMIC DNA]</scope>
    <source>
        <strain evidence="6">KCTC 42903</strain>
    </source>
</reference>
<dbReference type="SUPFAM" id="SSF53335">
    <property type="entry name" value="S-adenosyl-L-methionine-dependent methyltransferases"/>
    <property type="match status" value="2"/>
</dbReference>
<protein>
    <submittedName>
        <fullName evidence="5">DNA methyltransferase</fullName>
    </submittedName>
</protein>
<evidence type="ECO:0000259" key="4">
    <source>
        <dbReference type="Pfam" id="PF01555"/>
    </source>
</evidence>
<dbReference type="Pfam" id="PF01555">
    <property type="entry name" value="N6_N4_Mtase"/>
    <property type="match status" value="1"/>
</dbReference>
<dbReference type="RefSeq" id="WP_388021151.1">
    <property type="nucleotide sequence ID" value="NZ_JBHUDT010000010.1"/>
</dbReference>
<comment type="similarity">
    <text evidence="1">Belongs to the N(4)/N(6)-methyltransferase family.</text>
</comment>
<dbReference type="InterPro" id="IPR029063">
    <property type="entry name" value="SAM-dependent_MTases_sf"/>
</dbReference>
<comment type="caution">
    <text evidence="5">The sequence shown here is derived from an EMBL/GenBank/DDBJ whole genome shotgun (WGS) entry which is preliminary data.</text>
</comment>
<evidence type="ECO:0000256" key="3">
    <source>
        <dbReference type="ARBA" id="ARBA00022679"/>
    </source>
</evidence>
<dbReference type="InterPro" id="IPR002941">
    <property type="entry name" value="DNA_methylase_N4/N6"/>
</dbReference>
<dbReference type="GO" id="GO:0008168">
    <property type="term" value="F:methyltransferase activity"/>
    <property type="evidence" value="ECO:0007669"/>
    <property type="project" value="UniProtKB-KW"/>
</dbReference>
<name>A0ABW5JW10_9FLAO</name>
<keyword evidence="3" id="KW-0808">Transferase</keyword>
<dbReference type="InterPro" id="IPR002052">
    <property type="entry name" value="DNA_methylase_N6_adenine_CS"/>
</dbReference>
<evidence type="ECO:0000256" key="1">
    <source>
        <dbReference type="ARBA" id="ARBA00006594"/>
    </source>
</evidence>
<dbReference type="PROSITE" id="PS00092">
    <property type="entry name" value="N6_MTASE"/>
    <property type="match status" value="1"/>
</dbReference>
<accession>A0ABW5JW10</accession>
<dbReference type="Proteomes" id="UP001597441">
    <property type="component" value="Unassembled WGS sequence"/>
</dbReference>
<dbReference type="GO" id="GO:0032259">
    <property type="term" value="P:methylation"/>
    <property type="evidence" value="ECO:0007669"/>
    <property type="project" value="UniProtKB-KW"/>
</dbReference>
<evidence type="ECO:0000313" key="5">
    <source>
        <dbReference type="EMBL" id="MFD2536574.1"/>
    </source>
</evidence>
<dbReference type="Gene3D" id="3.40.50.150">
    <property type="entry name" value="Vaccinia Virus protein VP39"/>
    <property type="match status" value="2"/>
</dbReference>
<sequence length="822" mass="95068">MDYKEDLRKKLPKLKQIEGFPIGADDDIINLSNPPFYTACPNPYIKEFIEKNGTAYNEESDDYHKKPYVGDVSAGKNHPIYNAHSYHTKVPHEAIMEYINHYTSEGDIVFDGFSGSGMTGVAAQLLNRNVILNDLSPYATFISNNYNHPADPFKFESTVKKILLKVKEEYGWMYETYDSNGNKGEIMSTIWSDVLSCKFCSSEYVFYDLAVNEDDSLNNDYNCPNCNGLINKKDSKPILEKVIDVDGEYIYVKKQIPVLIDYKLKGKRYSKKPSQDDLEVISRIEDINYKNWFPVYKMLFKGSEWGDLYRKGYHKGVSKINHFYFKRAIVILSSLREILDTESAFFFTSLLINSSKMSRYGKRTGNVSGTLYVPTLIKELNIFEYAKRKLSGAKGFVKPLKHLDKIRRNNCECIISTQSSKNFINIPENSIDYIFVDPPFGDNLPYSELSFIPEGWLKVFTNNVSETIISKTQGKELREFENFISQNFKEFFKILKPNRWITIEFHNSKSSVWNSIQNAILKAGFVIVDVSVLDKKQGSFKQVTSAGAVKNDLVISAFKPSEKFEQKFLSSSGENLEMEFIEQFLSKLDTAPSIERTDKMLYSKFLAYYISKGFEINLDSNVFYSLLNKHFVTEDGYWFTSNQINSYIEYKKRLKLEGIDEVQSGAMMLFVSDEKSALLWLFNFLKTPKTFSDIHTAFTQIANIQGDLVPELLQLLEDNFVNENNVYRRSTSEEEHNSINSKREKVLMREYESLLLRAKSERKKIKEVRKEALVHGFEQCYKDKRFKDILTLEERLDKKIIENSSELNDFVEAAKIMVEGIN</sequence>